<reference evidence="2 3" key="1">
    <citation type="submission" date="2016-10" db="EMBL/GenBank/DDBJ databases">
        <authorList>
            <person name="de Groot N.N."/>
        </authorList>
    </citation>
    <scope>NUCLEOTIDE SEQUENCE [LARGE SCALE GENOMIC DNA]</scope>
    <source>
        <strain evidence="2 3">DSM 44993</strain>
    </source>
</reference>
<dbReference type="AlphaFoldDB" id="A0A1H8YHR3"/>
<dbReference type="STRING" id="394193.SAMN04489732_11713"/>
<evidence type="ECO:0000313" key="3">
    <source>
        <dbReference type="Proteomes" id="UP000198582"/>
    </source>
</evidence>
<dbReference type="RefSeq" id="WP_091623814.1">
    <property type="nucleotide sequence ID" value="NZ_FOEF01000017.1"/>
</dbReference>
<organism evidence="2 3">
    <name type="scientific">Amycolatopsis saalfeldensis</name>
    <dbReference type="NCBI Taxonomy" id="394193"/>
    <lineage>
        <taxon>Bacteria</taxon>
        <taxon>Bacillati</taxon>
        <taxon>Actinomycetota</taxon>
        <taxon>Actinomycetes</taxon>
        <taxon>Pseudonocardiales</taxon>
        <taxon>Pseudonocardiaceae</taxon>
        <taxon>Amycolatopsis</taxon>
    </lineage>
</organism>
<dbReference type="Proteomes" id="UP000198582">
    <property type="component" value="Unassembled WGS sequence"/>
</dbReference>
<evidence type="ECO:0000313" key="2">
    <source>
        <dbReference type="EMBL" id="SEP51695.1"/>
    </source>
</evidence>
<accession>A0A1H8YHR3</accession>
<dbReference type="EMBL" id="FOEF01000017">
    <property type="protein sequence ID" value="SEP51695.1"/>
    <property type="molecule type" value="Genomic_DNA"/>
</dbReference>
<feature type="compositionally biased region" description="Pro residues" evidence="1">
    <location>
        <begin position="112"/>
        <end position="127"/>
    </location>
</feature>
<protein>
    <submittedName>
        <fullName evidence="2">Uncharacterized protein</fullName>
    </submittedName>
</protein>
<feature type="compositionally biased region" description="Basic and acidic residues" evidence="1">
    <location>
        <begin position="76"/>
        <end position="87"/>
    </location>
</feature>
<dbReference type="OrthoDB" id="3638423at2"/>
<feature type="region of interest" description="Disordered" evidence="1">
    <location>
        <begin position="74"/>
        <end position="150"/>
    </location>
</feature>
<proteinExistence type="predicted"/>
<evidence type="ECO:0000256" key="1">
    <source>
        <dbReference type="SAM" id="MobiDB-lite"/>
    </source>
</evidence>
<sequence>MSSDDLSASFRSKLADIERENGERLSLIGSRVTKALQESKEASDKQLRTVGEVVVRMQESARRAQKAGGWVMESTVGDKADSERDFGFEEDDAEKDRRAGYRAAGEHAVPPVVAPPVVQPAAPPPVPGRHRRGAAHPDEDDFANTDWLAT</sequence>
<gene>
    <name evidence="2" type="ORF">SAMN04489732_11713</name>
</gene>
<keyword evidence="3" id="KW-1185">Reference proteome</keyword>
<name>A0A1H8YHR3_9PSEU</name>